<name>A0A9D2PTA2_9FIRM</name>
<organism evidence="1 2">
    <name type="scientific">Candidatus Enterocloster excrementigallinarum</name>
    <dbReference type="NCBI Taxonomy" id="2838558"/>
    <lineage>
        <taxon>Bacteria</taxon>
        <taxon>Bacillati</taxon>
        <taxon>Bacillota</taxon>
        <taxon>Clostridia</taxon>
        <taxon>Lachnospirales</taxon>
        <taxon>Lachnospiraceae</taxon>
        <taxon>Enterocloster</taxon>
    </lineage>
</organism>
<evidence type="ECO:0000313" key="1">
    <source>
        <dbReference type="EMBL" id="HJC66719.1"/>
    </source>
</evidence>
<accession>A0A9D2PTA2</accession>
<proteinExistence type="predicted"/>
<dbReference type="EMBL" id="DWWB01000047">
    <property type="protein sequence ID" value="HJC66719.1"/>
    <property type="molecule type" value="Genomic_DNA"/>
</dbReference>
<evidence type="ECO:0000313" key="2">
    <source>
        <dbReference type="Proteomes" id="UP000823863"/>
    </source>
</evidence>
<dbReference type="AlphaFoldDB" id="A0A9D2PTA2"/>
<reference evidence="1" key="1">
    <citation type="journal article" date="2021" name="PeerJ">
        <title>Extensive microbial diversity within the chicken gut microbiome revealed by metagenomics and culture.</title>
        <authorList>
            <person name="Gilroy R."/>
            <person name="Ravi A."/>
            <person name="Getino M."/>
            <person name="Pursley I."/>
            <person name="Horton D.L."/>
            <person name="Alikhan N.F."/>
            <person name="Baker D."/>
            <person name="Gharbi K."/>
            <person name="Hall N."/>
            <person name="Watson M."/>
            <person name="Adriaenssens E.M."/>
            <person name="Foster-Nyarko E."/>
            <person name="Jarju S."/>
            <person name="Secka A."/>
            <person name="Antonio M."/>
            <person name="Oren A."/>
            <person name="Chaudhuri R.R."/>
            <person name="La Ragione R."/>
            <person name="Hildebrand F."/>
            <person name="Pallen M.J."/>
        </authorList>
    </citation>
    <scope>NUCLEOTIDE SEQUENCE</scope>
    <source>
        <strain evidence="1">CHK198-12963</strain>
    </source>
</reference>
<comment type="caution">
    <text evidence="1">The sequence shown here is derived from an EMBL/GenBank/DDBJ whole genome shotgun (WGS) entry which is preliminary data.</text>
</comment>
<dbReference type="InterPro" id="IPR024962">
    <property type="entry name" value="YukD-like"/>
</dbReference>
<reference evidence="1" key="2">
    <citation type="submission" date="2021-04" db="EMBL/GenBank/DDBJ databases">
        <authorList>
            <person name="Gilroy R."/>
        </authorList>
    </citation>
    <scope>NUCLEOTIDE SEQUENCE</scope>
    <source>
        <strain evidence="1">CHK198-12963</strain>
    </source>
</reference>
<protein>
    <submittedName>
        <fullName evidence="1">EsaB/YukD family protein</fullName>
    </submittedName>
</protein>
<dbReference type="Proteomes" id="UP000823863">
    <property type="component" value="Unassembled WGS sequence"/>
</dbReference>
<sequence length="93" mass="10313">MIPDRVIVTIQSADGKFHGDYELPANVPVKMFKEQLISGLALLAPQAFEPCRRLGAGLFVKEQGRLERIPDEDTLAAHGVWDGSFVSVLRLEH</sequence>
<gene>
    <name evidence="1" type="ORF">H9931_08375</name>
</gene>
<dbReference type="Pfam" id="PF08817">
    <property type="entry name" value="YukD"/>
    <property type="match status" value="1"/>
</dbReference>